<accession>A0A6A7MVP7</accession>
<evidence type="ECO:0000313" key="2">
    <source>
        <dbReference type="Proteomes" id="UP000440498"/>
    </source>
</evidence>
<evidence type="ECO:0000313" key="1">
    <source>
        <dbReference type="EMBL" id="MQA36760.1"/>
    </source>
</evidence>
<comment type="caution">
    <text evidence="1">The sequence shown here is derived from an EMBL/GenBank/DDBJ whole genome shotgun (WGS) entry which is preliminary data.</text>
</comment>
<keyword evidence="2" id="KW-1185">Reference proteome</keyword>
<proteinExistence type="predicted"/>
<protein>
    <submittedName>
        <fullName evidence="1">Uncharacterized protein</fullName>
    </submittedName>
</protein>
<dbReference type="RefSeq" id="WP_152836138.1">
    <property type="nucleotide sequence ID" value="NZ_WHUG01000001.1"/>
</dbReference>
<reference evidence="1 2" key="1">
    <citation type="submission" date="2019-10" db="EMBL/GenBank/DDBJ databases">
        <title>Two novel species isolated from a subtropical stream in China.</title>
        <authorList>
            <person name="Lu H."/>
        </authorList>
    </citation>
    <scope>NUCLEOTIDE SEQUENCE [LARGE SCALE GENOMIC DNA]</scope>
    <source>
        <strain evidence="1 2">FT29W</strain>
    </source>
</reference>
<organism evidence="1 2">
    <name type="scientific">Rugamonas aquatica</name>
    <dbReference type="NCBI Taxonomy" id="2743357"/>
    <lineage>
        <taxon>Bacteria</taxon>
        <taxon>Pseudomonadati</taxon>
        <taxon>Pseudomonadota</taxon>
        <taxon>Betaproteobacteria</taxon>
        <taxon>Burkholderiales</taxon>
        <taxon>Oxalobacteraceae</taxon>
        <taxon>Telluria group</taxon>
        <taxon>Rugamonas</taxon>
    </lineage>
</organism>
<dbReference type="Proteomes" id="UP000440498">
    <property type="component" value="Unassembled WGS sequence"/>
</dbReference>
<name>A0A6A7MVP7_9BURK</name>
<dbReference type="EMBL" id="WHUG01000001">
    <property type="protein sequence ID" value="MQA36760.1"/>
    <property type="molecule type" value="Genomic_DNA"/>
</dbReference>
<sequence length="281" mass="31215">MQKPPFQLSTRQEVQVTLLYYFASLDYLKGLQQRLHALAAPGTSNKWCGNGWQFLADFELSVASDIVKRAYQTYSITGAYQCGRGMAEMSLGLAPEEQSEFDRRFEELSAYAGNIDDTMNQTQQAGRWDDFSLARECQKFPEALAQAPALQLRADITGGTGMVPARTGVYLPIDDPHGTPQFCWIGKPAGPLLECSTFNDLGLDAWAAVGPIDLWVNDDSMHAFVQDHLNDPRLTRDPFFAYSATKAELAPSLVARNAFTSRPCDWIFVEQIQGELCGIQP</sequence>
<gene>
    <name evidence="1" type="ORF">GEV02_01250</name>
</gene>
<dbReference type="AlphaFoldDB" id="A0A6A7MVP7"/>